<evidence type="ECO:0000256" key="1">
    <source>
        <dbReference type="ARBA" id="ARBA00006754"/>
    </source>
</evidence>
<proteinExistence type="inferred from homology"/>
<sequence length="526" mass="59723">MRTILTLLASRNAQLVAGGEGLERRVTWACCMRSRLPAFDTVQGGELALLRLQQLRRLDETLPHLLKSLHQAGVAVIAVAARTEAEIDEESRDLANQLRLPLILLPLSASLEQIAREVSTFVASFQGEIERKATDIAHQLMDLSVQGAGIQGLCDALANSRQKWVLVQDADQSIRFQSAPAMTSLLTLPQPFTDELLRAQGFIRVVDPILMRHEVVGYLSLIGRESDFDFLERIILGKVTPILAIEFARERERSEVESRYQVEAFTDVLQGHYQQPEEMLARARLLGYDLTTPQVVVVFEVAQSEHVVSAPSTQWSKWIRDELLRIWPNCWILPETRRVTALLPLLELGSTAEEERENENTLYTRMERVLSRVPVNRSKSSNQPLYSCGIGRIAQNLSGIPLSFREAQQALEIGRRLFGEGNLHSFARLGIYRLLFHLNGHNELNDFYQETLGPLLSHDSTYVDTLEGFFRCNGNLSEMARTMHFHRNSLLYRLNRIEALLGRSLEDPELRLSLQIALKIHHLKQR</sequence>
<comment type="similarity">
    <text evidence="1">Belongs to the CdaR family.</text>
</comment>
<feature type="domain" description="Purine catabolism PurC-like" evidence="2">
    <location>
        <begin position="5"/>
        <end position="120"/>
    </location>
</feature>
<comment type="caution">
    <text evidence="5">The sequence shown here is derived from an EMBL/GenBank/DDBJ whole genome shotgun (WGS) entry which is preliminary data.</text>
</comment>
<dbReference type="EMBL" id="BIFR01000001">
    <property type="protein sequence ID" value="GCE12550.1"/>
    <property type="molecule type" value="Genomic_DNA"/>
</dbReference>
<reference evidence="6" key="1">
    <citation type="submission" date="2018-12" db="EMBL/GenBank/DDBJ databases">
        <title>Tengunoibacter tsumagoiensis gen. nov., sp. nov., Dictyobacter kobayashii sp. nov., D. alpinus sp. nov., and D. joshuensis sp. nov. and description of Dictyobacteraceae fam. nov. within the order Ktedonobacterales isolated from Tengu-no-mugimeshi.</title>
        <authorList>
            <person name="Wang C.M."/>
            <person name="Zheng Y."/>
            <person name="Sakai Y."/>
            <person name="Toyoda A."/>
            <person name="Minakuchi Y."/>
            <person name="Abe K."/>
            <person name="Yokota A."/>
            <person name="Yabe S."/>
        </authorList>
    </citation>
    <scope>NUCLEOTIDE SEQUENCE [LARGE SCALE GENOMIC DNA]</scope>
    <source>
        <strain evidence="6">Uno3</strain>
    </source>
</reference>
<keyword evidence="6" id="KW-1185">Reference proteome</keyword>
<evidence type="ECO:0000313" key="5">
    <source>
        <dbReference type="EMBL" id="GCE12550.1"/>
    </source>
</evidence>
<dbReference type="AlphaFoldDB" id="A0A402A079"/>
<dbReference type="Pfam" id="PF07905">
    <property type="entry name" value="PucR"/>
    <property type="match status" value="1"/>
</dbReference>
<feature type="domain" description="CdaR GGDEF-like" evidence="4">
    <location>
        <begin position="272"/>
        <end position="413"/>
    </location>
</feature>
<name>A0A402A079_9CHLR</name>
<dbReference type="Gene3D" id="1.10.10.2840">
    <property type="entry name" value="PucR C-terminal helix-turn-helix domain"/>
    <property type="match status" value="1"/>
</dbReference>
<dbReference type="PANTHER" id="PTHR33744">
    <property type="entry name" value="CARBOHYDRATE DIACID REGULATOR"/>
    <property type="match status" value="1"/>
</dbReference>
<evidence type="ECO:0000259" key="4">
    <source>
        <dbReference type="Pfam" id="PF17853"/>
    </source>
</evidence>
<protein>
    <submittedName>
        <fullName evidence="5">CdaR family transcriptional regulator</fullName>
    </submittedName>
</protein>
<dbReference type="InterPro" id="IPR042070">
    <property type="entry name" value="PucR_C-HTH_sf"/>
</dbReference>
<dbReference type="InterPro" id="IPR041522">
    <property type="entry name" value="CdaR_GGDEF"/>
</dbReference>
<accession>A0A402A079</accession>
<evidence type="ECO:0000259" key="2">
    <source>
        <dbReference type="Pfam" id="PF07905"/>
    </source>
</evidence>
<dbReference type="Proteomes" id="UP000287352">
    <property type="component" value="Unassembled WGS sequence"/>
</dbReference>
<dbReference type="InterPro" id="IPR012914">
    <property type="entry name" value="PucR_dom"/>
</dbReference>
<feature type="domain" description="PucR C-terminal helix-turn-helix" evidence="3">
    <location>
        <begin position="463"/>
        <end position="520"/>
    </location>
</feature>
<organism evidence="5 6">
    <name type="scientific">Tengunoibacter tsumagoiensis</name>
    <dbReference type="NCBI Taxonomy" id="2014871"/>
    <lineage>
        <taxon>Bacteria</taxon>
        <taxon>Bacillati</taxon>
        <taxon>Chloroflexota</taxon>
        <taxon>Ktedonobacteria</taxon>
        <taxon>Ktedonobacterales</taxon>
        <taxon>Dictyobacteraceae</taxon>
        <taxon>Tengunoibacter</taxon>
    </lineage>
</organism>
<evidence type="ECO:0000259" key="3">
    <source>
        <dbReference type="Pfam" id="PF13556"/>
    </source>
</evidence>
<gene>
    <name evidence="5" type="ORF">KTT_24090</name>
</gene>
<evidence type="ECO:0000313" key="6">
    <source>
        <dbReference type="Proteomes" id="UP000287352"/>
    </source>
</evidence>
<dbReference type="Pfam" id="PF13556">
    <property type="entry name" value="HTH_30"/>
    <property type="match status" value="1"/>
</dbReference>
<dbReference type="InterPro" id="IPR051448">
    <property type="entry name" value="CdaR-like_regulators"/>
</dbReference>
<dbReference type="Pfam" id="PF17853">
    <property type="entry name" value="GGDEF_2"/>
    <property type="match status" value="1"/>
</dbReference>
<dbReference type="PANTHER" id="PTHR33744:SF1">
    <property type="entry name" value="DNA-BINDING TRANSCRIPTIONAL ACTIVATOR ADER"/>
    <property type="match status" value="1"/>
</dbReference>
<dbReference type="InterPro" id="IPR025736">
    <property type="entry name" value="PucR_C-HTH_dom"/>
</dbReference>